<dbReference type="AlphaFoldDB" id="A0A1V9XP25"/>
<dbReference type="PANTHER" id="PTHR24276:SF98">
    <property type="entry name" value="FI18310P1-RELATED"/>
    <property type="match status" value="1"/>
</dbReference>
<dbReference type="InParanoid" id="A0A1V9XP25"/>
<dbReference type="Gene3D" id="2.40.10.10">
    <property type="entry name" value="Trypsin-like serine proteases"/>
    <property type="match status" value="2"/>
</dbReference>
<dbReference type="InterPro" id="IPR001254">
    <property type="entry name" value="Trypsin_dom"/>
</dbReference>
<dbReference type="SMART" id="SM00020">
    <property type="entry name" value="Tryp_SPc"/>
    <property type="match status" value="1"/>
</dbReference>
<dbReference type="GO" id="GO:0006508">
    <property type="term" value="P:proteolysis"/>
    <property type="evidence" value="ECO:0007669"/>
    <property type="project" value="UniProtKB-KW"/>
</dbReference>
<dbReference type="Pfam" id="PF00089">
    <property type="entry name" value="Trypsin"/>
    <property type="match status" value="2"/>
</dbReference>
<sequence length="252" mass="26632">MDVGTSPTSQIRKVKRILIHPGWRLSAPLSLSHDLALLKADRPFFFDSHTAPVCLPTNTLSLPDCFSYNDNMDIVKNTKNGSCGADSLTAETNKSKAAAESASNVDLPRLIVSGFGSVREMGATSDRLLYTEVPQLSNTACLQAYPRLFNATAMLCALTEGGGKDACQGDSGGPAVTELGSVDEGSGTDAAASNSESGLTSNRVTLTGIVSWGVGCGRPEFPGVYTRVAYYTPWIVANILQYGGRDDLRQSG</sequence>
<comment type="similarity">
    <text evidence="1">Belongs to the peptidase S1 family.</text>
</comment>
<dbReference type="InterPro" id="IPR001314">
    <property type="entry name" value="Peptidase_S1A"/>
</dbReference>
<reference evidence="8 9" key="1">
    <citation type="journal article" date="2017" name="Gigascience">
        <title>Draft genome of the honey bee ectoparasitic mite, Tropilaelaps mercedesae, is shaped by the parasitic life history.</title>
        <authorList>
            <person name="Dong X."/>
            <person name="Armstrong S.D."/>
            <person name="Xia D."/>
            <person name="Makepeace B.L."/>
            <person name="Darby A.C."/>
            <person name="Kadowaki T."/>
        </authorList>
    </citation>
    <scope>NUCLEOTIDE SEQUENCE [LARGE SCALE GENOMIC DNA]</scope>
    <source>
        <strain evidence="8">Wuxi-XJTLU</strain>
    </source>
</reference>
<keyword evidence="3" id="KW-0378">Hydrolase</keyword>
<keyword evidence="2" id="KW-0645">Protease</keyword>
<evidence type="ECO:0000313" key="9">
    <source>
        <dbReference type="Proteomes" id="UP000192247"/>
    </source>
</evidence>
<dbReference type="PROSITE" id="PS50240">
    <property type="entry name" value="TRYPSIN_DOM"/>
    <property type="match status" value="1"/>
</dbReference>
<accession>A0A1V9XP25</accession>
<dbReference type="InterPro" id="IPR043504">
    <property type="entry name" value="Peptidase_S1_PA_chymotrypsin"/>
</dbReference>
<evidence type="ECO:0000256" key="5">
    <source>
        <dbReference type="ARBA" id="ARBA00023157"/>
    </source>
</evidence>
<proteinExistence type="inferred from homology"/>
<dbReference type="PANTHER" id="PTHR24276">
    <property type="entry name" value="POLYSERASE-RELATED"/>
    <property type="match status" value="1"/>
</dbReference>
<evidence type="ECO:0000256" key="2">
    <source>
        <dbReference type="ARBA" id="ARBA00022670"/>
    </source>
</evidence>
<dbReference type="InterPro" id="IPR050430">
    <property type="entry name" value="Peptidase_S1"/>
</dbReference>
<keyword evidence="9" id="KW-1185">Reference proteome</keyword>
<organism evidence="8 9">
    <name type="scientific">Tropilaelaps mercedesae</name>
    <dbReference type="NCBI Taxonomy" id="418985"/>
    <lineage>
        <taxon>Eukaryota</taxon>
        <taxon>Metazoa</taxon>
        <taxon>Ecdysozoa</taxon>
        <taxon>Arthropoda</taxon>
        <taxon>Chelicerata</taxon>
        <taxon>Arachnida</taxon>
        <taxon>Acari</taxon>
        <taxon>Parasitiformes</taxon>
        <taxon>Mesostigmata</taxon>
        <taxon>Gamasina</taxon>
        <taxon>Dermanyssoidea</taxon>
        <taxon>Laelapidae</taxon>
        <taxon>Tropilaelaps</taxon>
    </lineage>
</organism>
<comment type="caution">
    <text evidence="8">The sequence shown here is derived from an EMBL/GenBank/DDBJ whole genome shotgun (WGS) entry which is preliminary data.</text>
</comment>
<dbReference type="GO" id="GO:0004252">
    <property type="term" value="F:serine-type endopeptidase activity"/>
    <property type="evidence" value="ECO:0007669"/>
    <property type="project" value="InterPro"/>
</dbReference>
<dbReference type="Proteomes" id="UP000192247">
    <property type="component" value="Unassembled WGS sequence"/>
</dbReference>
<dbReference type="PRINTS" id="PR00722">
    <property type="entry name" value="CHYMOTRYPSIN"/>
</dbReference>
<keyword evidence="4" id="KW-0720">Serine protease</keyword>
<evidence type="ECO:0000256" key="6">
    <source>
        <dbReference type="SAM" id="MobiDB-lite"/>
    </source>
</evidence>
<dbReference type="EMBL" id="MNPL01006748">
    <property type="protein sequence ID" value="OQR75163.1"/>
    <property type="molecule type" value="Genomic_DNA"/>
</dbReference>
<keyword evidence="5" id="KW-1015">Disulfide bond</keyword>
<evidence type="ECO:0000313" key="8">
    <source>
        <dbReference type="EMBL" id="OQR75163.1"/>
    </source>
</evidence>
<gene>
    <name evidence="8" type="ORF">BIW11_03302</name>
</gene>
<dbReference type="InterPro" id="IPR009003">
    <property type="entry name" value="Peptidase_S1_PA"/>
</dbReference>
<evidence type="ECO:0000256" key="4">
    <source>
        <dbReference type="ARBA" id="ARBA00022825"/>
    </source>
</evidence>
<dbReference type="OrthoDB" id="6506838at2759"/>
<name>A0A1V9XP25_9ACAR</name>
<feature type="region of interest" description="Disordered" evidence="6">
    <location>
        <begin position="167"/>
        <end position="197"/>
    </location>
</feature>
<evidence type="ECO:0000259" key="7">
    <source>
        <dbReference type="PROSITE" id="PS50240"/>
    </source>
</evidence>
<dbReference type="STRING" id="418985.A0A1V9XP25"/>
<dbReference type="CDD" id="cd00190">
    <property type="entry name" value="Tryp_SPc"/>
    <property type="match status" value="1"/>
</dbReference>
<dbReference type="SUPFAM" id="SSF50494">
    <property type="entry name" value="Trypsin-like serine proteases"/>
    <property type="match status" value="1"/>
</dbReference>
<protein>
    <submittedName>
        <fullName evidence="8">Plasma kallikrein-like</fullName>
    </submittedName>
</protein>
<feature type="domain" description="Peptidase S1" evidence="7">
    <location>
        <begin position="1"/>
        <end position="240"/>
    </location>
</feature>
<evidence type="ECO:0000256" key="1">
    <source>
        <dbReference type="ARBA" id="ARBA00007664"/>
    </source>
</evidence>
<evidence type="ECO:0000256" key="3">
    <source>
        <dbReference type="ARBA" id="ARBA00022801"/>
    </source>
</evidence>